<evidence type="ECO:0000256" key="11">
    <source>
        <dbReference type="SAM" id="SignalP"/>
    </source>
</evidence>
<dbReference type="AlphaFoldDB" id="A0A5E4ND51"/>
<comment type="subcellular location">
    <subcellularLocation>
        <location evidence="3">Endoplasmic reticulum lumen</location>
    </subcellularLocation>
</comment>
<dbReference type="OrthoDB" id="420380at2759"/>
<sequence>MFKYLIFLSLLIFTEAEKHRWHTSQLVLKKLYDLQQKHFDAFRVYLNMETERLDKLKNILDESNKLRNQKCNGKNMHCLHNSNNGLEVLTQRNNRLQKIEDLTRERNLIKAFKKIGIKKKLSGDTVTLALQGLKRIQRFYEIPASEMANGRHNNRIIGDQLNVCECYVISKYCFKNKDMYGAIDWAIQAYNKWIFDDRLKCMDINKLKRYIIASSIYTGNNYVKILNSNGIHYSEHGSKLRQYNDLMRGDIKNENHSTVDIFYAYRDLESYPNEKKFKELCNLGRSTRTLTKDAKCQYQTKNSSYRLLMPFKEEHVENNLNMKIYHDVLYDNEIIKIKSLATDKLIDSGVRNIDGSYRLSENVRSSQTCWIENDQAEGHFDEIDIRIGSITGLCTQTAERYQVVNYGLGGHYIPHHDALVKGQYIPIFGNRLVTVLLYLTDIENYGQTAFPMLNIISPVEKGAALVWYNLQINNGKLNYQSLHGSCPILTGNKWIMTRWLREEGQSLPYNWKNA</sequence>
<evidence type="ECO:0000256" key="9">
    <source>
        <dbReference type="ARBA" id="ARBA00023002"/>
    </source>
</evidence>
<dbReference type="EMBL" id="CABPRJ010001911">
    <property type="protein sequence ID" value="VVC41056.1"/>
    <property type="molecule type" value="Genomic_DNA"/>
</dbReference>
<evidence type="ECO:0000313" key="14">
    <source>
        <dbReference type="Proteomes" id="UP000325440"/>
    </source>
</evidence>
<organism evidence="13 14">
    <name type="scientific">Cinara cedri</name>
    <dbReference type="NCBI Taxonomy" id="506608"/>
    <lineage>
        <taxon>Eukaryota</taxon>
        <taxon>Metazoa</taxon>
        <taxon>Ecdysozoa</taxon>
        <taxon>Arthropoda</taxon>
        <taxon>Hexapoda</taxon>
        <taxon>Insecta</taxon>
        <taxon>Pterygota</taxon>
        <taxon>Neoptera</taxon>
        <taxon>Paraneoptera</taxon>
        <taxon>Hemiptera</taxon>
        <taxon>Sternorrhyncha</taxon>
        <taxon>Aphidomorpha</taxon>
        <taxon>Aphidoidea</taxon>
        <taxon>Aphididae</taxon>
        <taxon>Lachninae</taxon>
        <taxon>Cinara</taxon>
    </lineage>
</organism>
<name>A0A5E4ND51_9HEMI</name>
<keyword evidence="6" id="KW-0479">Metal-binding</keyword>
<dbReference type="InterPro" id="IPR045054">
    <property type="entry name" value="P4HA-like"/>
</dbReference>
<feature type="domain" description="Fe2OG dioxygenase" evidence="12">
    <location>
        <begin position="397"/>
        <end position="502"/>
    </location>
</feature>
<dbReference type="GO" id="GO:0004656">
    <property type="term" value="F:procollagen-proline 4-dioxygenase activity"/>
    <property type="evidence" value="ECO:0007669"/>
    <property type="project" value="UniProtKB-EC"/>
</dbReference>
<dbReference type="GO" id="GO:0005788">
    <property type="term" value="C:endoplasmic reticulum lumen"/>
    <property type="evidence" value="ECO:0007669"/>
    <property type="project" value="UniProtKB-SubCell"/>
</dbReference>
<evidence type="ECO:0000256" key="7">
    <source>
        <dbReference type="ARBA" id="ARBA00022896"/>
    </source>
</evidence>
<proteinExistence type="inferred from homology"/>
<dbReference type="Pfam" id="PF13640">
    <property type="entry name" value="2OG-FeII_Oxy_3"/>
    <property type="match status" value="1"/>
</dbReference>
<evidence type="ECO:0000256" key="5">
    <source>
        <dbReference type="ARBA" id="ARBA00012269"/>
    </source>
</evidence>
<dbReference type="SMART" id="SM00702">
    <property type="entry name" value="P4Hc"/>
    <property type="match status" value="1"/>
</dbReference>
<evidence type="ECO:0000256" key="3">
    <source>
        <dbReference type="ARBA" id="ARBA00004319"/>
    </source>
</evidence>
<keyword evidence="14" id="KW-1185">Reference proteome</keyword>
<evidence type="ECO:0000256" key="1">
    <source>
        <dbReference type="ARBA" id="ARBA00001961"/>
    </source>
</evidence>
<keyword evidence="7" id="KW-0847">Vitamin C</keyword>
<keyword evidence="9" id="KW-0560">Oxidoreductase</keyword>
<dbReference type="PROSITE" id="PS51471">
    <property type="entry name" value="FE2OG_OXY"/>
    <property type="match status" value="1"/>
</dbReference>
<evidence type="ECO:0000256" key="2">
    <source>
        <dbReference type="ARBA" id="ARBA00002035"/>
    </source>
</evidence>
<dbReference type="InterPro" id="IPR044862">
    <property type="entry name" value="Pro_4_hyd_alph_FE2OG_OXY"/>
</dbReference>
<feature type="chain" id="PRO_5023147483" description="procollagen-proline 4-dioxygenase" evidence="11">
    <location>
        <begin position="17"/>
        <end position="514"/>
    </location>
</feature>
<evidence type="ECO:0000256" key="6">
    <source>
        <dbReference type="ARBA" id="ARBA00022723"/>
    </source>
</evidence>
<gene>
    <name evidence="13" type="ORF">CINCED_3A025467</name>
</gene>
<comment type="cofactor">
    <cofactor evidence="1">
        <name>L-ascorbate</name>
        <dbReference type="ChEBI" id="CHEBI:38290"/>
    </cofactor>
</comment>
<comment type="function">
    <text evidence="2">Catalyzes the post-translational formation of 4-hydroxyproline in -Xaa-Pro-Gly- sequences in collagens and other proteins.</text>
</comment>
<keyword evidence="10" id="KW-0408">Iron</keyword>
<keyword evidence="8 13" id="KW-0223">Dioxygenase</keyword>
<evidence type="ECO:0000259" key="12">
    <source>
        <dbReference type="PROSITE" id="PS51471"/>
    </source>
</evidence>
<accession>A0A5E4ND51</accession>
<evidence type="ECO:0000313" key="13">
    <source>
        <dbReference type="EMBL" id="VVC41056.1"/>
    </source>
</evidence>
<dbReference type="InterPro" id="IPR005123">
    <property type="entry name" value="Oxoglu/Fe-dep_dioxygenase_dom"/>
</dbReference>
<comment type="similarity">
    <text evidence="4">Belongs to the P4HA family.</text>
</comment>
<dbReference type="PANTHER" id="PTHR10869">
    <property type="entry name" value="PROLYL 4-HYDROXYLASE ALPHA SUBUNIT"/>
    <property type="match status" value="1"/>
</dbReference>
<reference evidence="13 14" key="1">
    <citation type="submission" date="2019-08" db="EMBL/GenBank/DDBJ databases">
        <authorList>
            <person name="Alioto T."/>
            <person name="Alioto T."/>
            <person name="Gomez Garrido J."/>
        </authorList>
    </citation>
    <scope>NUCLEOTIDE SEQUENCE [LARGE SCALE GENOMIC DNA]</scope>
</reference>
<dbReference type="PANTHER" id="PTHR10869:SF244">
    <property type="entry name" value="PROLYL 4-HYDROXYLASE SUBUNIT ALPHA-2"/>
    <property type="match status" value="1"/>
</dbReference>
<dbReference type="GO" id="GO:0005506">
    <property type="term" value="F:iron ion binding"/>
    <property type="evidence" value="ECO:0007669"/>
    <property type="project" value="InterPro"/>
</dbReference>
<dbReference type="Gene3D" id="2.60.120.620">
    <property type="entry name" value="q2cbj1_9rhob like domain"/>
    <property type="match status" value="1"/>
</dbReference>
<evidence type="ECO:0000256" key="8">
    <source>
        <dbReference type="ARBA" id="ARBA00022964"/>
    </source>
</evidence>
<dbReference type="InterPro" id="IPR013547">
    <property type="entry name" value="P4H_N"/>
</dbReference>
<dbReference type="InterPro" id="IPR006620">
    <property type="entry name" value="Pro_4_hyd_alph"/>
</dbReference>
<keyword evidence="11" id="KW-0732">Signal</keyword>
<feature type="signal peptide" evidence="11">
    <location>
        <begin position="1"/>
        <end position="16"/>
    </location>
</feature>
<dbReference type="EC" id="1.14.11.2" evidence="5"/>
<dbReference type="Pfam" id="PF08336">
    <property type="entry name" value="P4Ha_N"/>
    <property type="match status" value="1"/>
</dbReference>
<dbReference type="Proteomes" id="UP000325440">
    <property type="component" value="Unassembled WGS sequence"/>
</dbReference>
<evidence type="ECO:0000256" key="4">
    <source>
        <dbReference type="ARBA" id="ARBA00006511"/>
    </source>
</evidence>
<protein>
    <recommendedName>
        <fullName evidence="5">procollagen-proline 4-dioxygenase</fullName>
        <ecNumber evidence="5">1.14.11.2</ecNumber>
    </recommendedName>
</protein>
<evidence type="ECO:0000256" key="10">
    <source>
        <dbReference type="ARBA" id="ARBA00023004"/>
    </source>
</evidence>
<dbReference type="GO" id="GO:0031418">
    <property type="term" value="F:L-ascorbic acid binding"/>
    <property type="evidence" value="ECO:0007669"/>
    <property type="project" value="UniProtKB-KW"/>
</dbReference>